<dbReference type="SUPFAM" id="SSF63418">
    <property type="entry name" value="MurE/MurF N-terminal domain"/>
    <property type="match status" value="1"/>
</dbReference>
<dbReference type="InterPro" id="IPR036615">
    <property type="entry name" value="Mur_ligase_C_dom_sf"/>
</dbReference>
<evidence type="ECO:0000256" key="8">
    <source>
        <dbReference type="ARBA" id="ARBA00023306"/>
    </source>
</evidence>
<keyword evidence="5 10" id="KW-0067">ATP-binding</keyword>
<comment type="subcellular location">
    <subcellularLocation>
        <location evidence="10 11">Cytoplasm</location>
    </subcellularLocation>
</comment>
<keyword evidence="4 10" id="KW-0547">Nucleotide-binding</keyword>
<dbReference type="SUPFAM" id="SSF53244">
    <property type="entry name" value="MurD-like peptide ligases, peptide-binding domain"/>
    <property type="match status" value="1"/>
</dbReference>
<keyword evidence="1 10" id="KW-0963">Cytoplasm</keyword>
<evidence type="ECO:0000259" key="14">
    <source>
        <dbReference type="Pfam" id="PF08245"/>
    </source>
</evidence>
<dbReference type="Gene3D" id="3.40.1390.10">
    <property type="entry name" value="MurE/MurF, N-terminal domain"/>
    <property type="match status" value="1"/>
</dbReference>
<organism evidence="15 16">
    <name type="scientific">Okeania hirsuta</name>
    <dbReference type="NCBI Taxonomy" id="1458930"/>
    <lineage>
        <taxon>Bacteria</taxon>
        <taxon>Bacillati</taxon>
        <taxon>Cyanobacteriota</taxon>
        <taxon>Cyanophyceae</taxon>
        <taxon>Oscillatoriophycideae</taxon>
        <taxon>Oscillatoriales</taxon>
        <taxon>Microcoleaceae</taxon>
        <taxon>Okeania</taxon>
    </lineage>
</organism>
<dbReference type="UniPathway" id="UPA00219"/>
<comment type="caution">
    <text evidence="15">The sequence shown here is derived from an EMBL/GenBank/DDBJ whole genome shotgun (WGS) entry which is preliminary data.</text>
</comment>
<dbReference type="EMBL" id="RCBY01000147">
    <property type="protein sequence ID" value="RQH33214.1"/>
    <property type="molecule type" value="Genomic_DNA"/>
</dbReference>
<feature type="domain" description="Mur ligase central" evidence="14">
    <location>
        <begin position="120"/>
        <end position="297"/>
    </location>
</feature>
<gene>
    <name evidence="10" type="primary">murF</name>
    <name evidence="15" type="ORF">D5R40_21790</name>
</gene>
<evidence type="ECO:0000256" key="4">
    <source>
        <dbReference type="ARBA" id="ARBA00022741"/>
    </source>
</evidence>
<keyword evidence="9 10" id="KW-0961">Cell wall biogenesis/degradation</keyword>
<keyword evidence="3 10" id="KW-0132">Cell division</keyword>
<dbReference type="Gene3D" id="3.90.190.20">
    <property type="entry name" value="Mur ligase, C-terminal domain"/>
    <property type="match status" value="1"/>
</dbReference>
<dbReference type="InterPro" id="IPR004101">
    <property type="entry name" value="Mur_ligase_C"/>
</dbReference>
<accession>A0A3N6P6N1</accession>
<dbReference type="GO" id="GO:0008360">
    <property type="term" value="P:regulation of cell shape"/>
    <property type="evidence" value="ECO:0007669"/>
    <property type="project" value="UniProtKB-KW"/>
</dbReference>
<keyword evidence="6 10" id="KW-0133">Cell shape</keyword>
<dbReference type="Pfam" id="PF01225">
    <property type="entry name" value="Mur_ligase"/>
    <property type="match status" value="1"/>
</dbReference>
<evidence type="ECO:0000313" key="16">
    <source>
        <dbReference type="Proteomes" id="UP000269154"/>
    </source>
</evidence>
<dbReference type="SUPFAM" id="SSF53623">
    <property type="entry name" value="MurD-like peptide ligases, catalytic domain"/>
    <property type="match status" value="1"/>
</dbReference>
<reference evidence="15 16" key="1">
    <citation type="journal article" date="2018" name="ACS Chem. Biol.">
        <title>Ketoreductase domain dysfunction expands chemodiversity: malyngamide biosynthesis in the cyanobacterium Okeania hirsuta.</title>
        <authorList>
            <person name="Moss N.A."/>
            <person name="Leao T."/>
            <person name="Rankin M."/>
            <person name="McCullough T.M."/>
            <person name="Qu P."/>
            <person name="Korobeynikov A."/>
            <person name="Smith J.L."/>
            <person name="Gerwick L."/>
            <person name="Gerwick W.H."/>
        </authorList>
    </citation>
    <scope>NUCLEOTIDE SEQUENCE [LARGE SCALE GENOMIC DNA]</scope>
    <source>
        <strain evidence="15 16">PAB10Feb10-1</strain>
    </source>
</reference>
<dbReference type="OrthoDB" id="9801978at2"/>
<keyword evidence="7 10" id="KW-0573">Peptidoglycan synthesis</keyword>
<dbReference type="Pfam" id="PF08245">
    <property type="entry name" value="Mur_ligase_M"/>
    <property type="match status" value="1"/>
</dbReference>
<dbReference type="GO" id="GO:0005737">
    <property type="term" value="C:cytoplasm"/>
    <property type="evidence" value="ECO:0007669"/>
    <property type="project" value="UniProtKB-SubCell"/>
</dbReference>
<evidence type="ECO:0000259" key="12">
    <source>
        <dbReference type="Pfam" id="PF01225"/>
    </source>
</evidence>
<protein>
    <recommendedName>
        <fullName evidence="10 11">UDP-N-acetylmuramoyl-tripeptide--D-alanyl-D-alanine ligase</fullName>
        <ecNumber evidence="10 11">6.3.2.10</ecNumber>
    </recommendedName>
    <alternativeName>
        <fullName evidence="10">D-alanyl-D-alanine-adding enzyme</fullName>
    </alternativeName>
</protein>
<keyword evidence="2 10" id="KW-0436">Ligase</keyword>
<feature type="domain" description="Mur ligase N-terminal catalytic" evidence="12">
    <location>
        <begin position="30"/>
        <end position="107"/>
    </location>
</feature>
<comment type="pathway">
    <text evidence="10 11">Cell wall biogenesis; peptidoglycan biosynthesis.</text>
</comment>
<comment type="similarity">
    <text evidence="10">Belongs to the MurCDEF family. MurF subfamily.</text>
</comment>
<feature type="binding site" evidence="10">
    <location>
        <begin position="122"/>
        <end position="128"/>
    </location>
    <ligand>
        <name>ATP</name>
        <dbReference type="ChEBI" id="CHEBI:30616"/>
    </ligand>
</feature>
<dbReference type="PANTHER" id="PTHR43024:SF1">
    <property type="entry name" value="UDP-N-ACETYLMURAMOYL-TRIPEPTIDE--D-ALANYL-D-ALANINE LIGASE"/>
    <property type="match status" value="1"/>
</dbReference>
<dbReference type="GO" id="GO:0009252">
    <property type="term" value="P:peptidoglycan biosynthetic process"/>
    <property type="evidence" value="ECO:0007669"/>
    <property type="project" value="UniProtKB-UniRule"/>
</dbReference>
<dbReference type="InterPro" id="IPR051046">
    <property type="entry name" value="MurCDEF_CellWall_CoF430Synth"/>
</dbReference>
<sequence length="469" mass="51367">MVCHITLSQLIEILAATTLKNFQIPEKTLITGINTDTRNLQSGEGFVALRGEKFDGHKFVKQAIEKGASCIIVEEEYTLKDRVTQESNSVSILQVENTLEAYQKIARWWRDRFAIPVIAVTGSVGKTTTKELIAKVLAIQGQVLKTEANYNNEIGVPKTLLRLSSDDNYAVVEMAMRGPGEIAELTHIANPTIGLITNVGTAHIGRLGSVEAIAEAKCELLREMSNNSIAILNYDNQRLIETAAKFWSGETFTYGLEGGDLQGKLIGSQTINVEGVDLPLPLPGSHNASNYLAALAVLKVLHGKNISTKTLFEPLTNNLSVQLPGGRAKRYDLENDIVILDESYNAGLESMIAALNLLVETPGKRHIAVLGTMKELGDKSVFFHEQVGNVVRNLNINGLFILADFEEAQAMAIGAAGLQFIEVENISYNDVHQKLATHLQEFLQPGDRVLFKASHSVELNKVVEILINK</sequence>
<dbReference type="GO" id="GO:0051301">
    <property type="term" value="P:cell division"/>
    <property type="evidence" value="ECO:0007669"/>
    <property type="project" value="UniProtKB-KW"/>
</dbReference>
<evidence type="ECO:0000256" key="11">
    <source>
        <dbReference type="RuleBase" id="RU004136"/>
    </source>
</evidence>
<dbReference type="InterPro" id="IPR005863">
    <property type="entry name" value="UDP-N-AcMur_synth"/>
</dbReference>
<evidence type="ECO:0000313" key="15">
    <source>
        <dbReference type="EMBL" id="RQH33214.1"/>
    </source>
</evidence>
<comment type="function">
    <text evidence="10 11">Involved in cell wall formation. Catalyzes the final step in the synthesis of UDP-N-acetylmuramoyl-pentapeptide, the precursor of murein.</text>
</comment>
<dbReference type="GO" id="GO:0071555">
    <property type="term" value="P:cell wall organization"/>
    <property type="evidence" value="ECO:0007669"/>
    <property type="project" value="UniProtKB-KW"/>
</dbReference>
<keyword evidence="8 10" id="KW-0131">Cell cycle</keyword>
<evidence type="ECO:0000256" key="3">
    <source>
        <dbReference type="ARBA" id="ARBA00022618"/>
    </source>
</evidence>
<keyword evidence="16" id="KW-1185">Reference proteome</keyword>
<evidence type="ECO:0000256" key="1">
    <source>
        <dbReference type="ARBA" id="ARBA00022490"/>
    </source>
</evidence>
<dbReference type="InterPro" id="IPR035911">
    <property type="entry name" value="MurE/MurF_N"/>
</dbReference>
<dbReference type="InterPro" id="IPR000713">
    <property type="entry name" value="Mur_ligase_N"/>
</dbReference>
<dbReference type="GO" id="GO:0047480">
    <property type="term" value="F:UDP-N-acetylmuramoyl-tripeptide-D-alanyl-D-alanine ligase activity"/>
    <property type="evidence" value="ECO:0007669"/>
    <property type="project" value="UniProtKB-UniRule"/>
</dbReference>
<evidence type="ECO:0000256" key="5">
    <source>
        <dbReference type="ARBA" id="ARBA00022840"/>
    </source>
</evidence>
<dbReference type="HAMAP" id="MF_02019">
    <property type="entry name" value="MurF"/>
    <property type="match status" value="1"/>
</dbReference>
<dbReference type="Proteomes" id="UP000269154">
    <property type="component" value="Unassembled WGS sequence"/>
</dbReference>
<dbReference type="RefSeq" id="WP_124145998.1">
    <property type="nucleotide sequence ID" value="NZ_CAWOKI010000132.1"/>
</dbReference>
<evidence type="ECO:0000256" key="2">
    <source>
        <dbReference type="ARBA" id="ARBA00022598"/>
    </source>
</evidence>
<feature type="domain" description="Mur ligase C-terminal" evidence="13">
    <location>
        <begin position="326"/>
        <end position="454"/>
    </location>
</feature>
<evidence type="ECO:0000259" key="13">
    <source>
        <dbReference type="Pfam" id="PF02875"/>
    </source>
</evidence>
<dbReference type="InterPro" id="IPR036565">
    <property type="entry name" value="Mur-like_cat_sf"/>
</dbReference>
<dbReference type="PANTHER" id="PTHR43024">
    <property type="entry name" value="UDP-N-ACETYLMURAMOYL-TRIPEPTIDE--D-ALANYL-D-ALANINE LIGASE"/>
    <property type="match status" value="1"/>
</dbReference>
<dbReference type="NCBIfam" id="TIGR01143">
    <property type="entry name" value="murF"/>
    <property type="match status" value="1"/>
</dbReference>
<evidence type="ECO:0000256" key="10">
    <source>
        <dbReference type="HAMAP-Rule" id="MF_02019"/>
    </source>
</evidence>
<evidence type="ECO:0000256" key="6">
    <source>
        <dbReference type="ARBA" id="ARBA00022960"/>
    </source>
</evidence>
<dbReference type="Gene3D" id="3.40.1190.10">
    <property type="entry name" value="Mur-like, catalytic domain"/>
    <property type="match status" value="1"/>
</dbReference>
<dbReference type="GO" id="GO:0005524">
    <property type="term" value="F:ATP binding"/>
    <property type="evidence" value="ECO:0007669"/>
    <property type="project" value="UniProtKB-UniRule"/>
</dbReference>
<dbReference type="Pfam" id="PF02875">
    <property type="entry name" value="Mur_ligase_C"/>
    <property type="match status" value="1"/>
</dbReference>
<name>A0A3N6P6N1_9CYAN</name>
<evidence type="ECO:0000256" key="9">
    <source>
        <dbReference type="ARBA" id="ARBA00023316"/>
    </source>
</evidence>
<dbReference type="EC" id="6.3.2.10" evidence="10 11"/>
<proteinExistence type="inferred from homology"/>
<dbReference type="AlphaFoldDB" id="A0A3N6P6N1"/>
<comment type="catalytic activity">
    <reaction evidence="10 11">
        <text>D-alanyl-D-alanine + UDP-N-acetyl-alpha-D-muramoyl-L-alanyl-gamma-D-glutamyl-meso-2,6-diaminopimelate + ATP = UDP-N-acetyl-alpha-D-muramoyl-L-alanyl-gamma-D-glutamyl-meso-2,6-diaminopimeloyl-D-alanyl-D-alanine + ADP + phosphate + H(+)</text>
        <dbReference type="Rhea" id="RHEA:28374"/>
        <dbReference type="ChEBI" id="CHEBI:15378"/>
        <dbReference type="ChEBI" id="CHEBI:30616"/>
        <dbReference type="ChEBI" id="CHEBI:43474"/>
        <dbReference type="ChEBI" id="CHEBI:57822"/>
        <dbReference type="ChEBI" id="CHEBI:61386"/>
        <dbReference type="ChEBI" id="CHEBI:83905"/>
        <dbReference type="ChEBI" id="CHEBI:456216"/>
        <dbReference type="EC" id="6.3.2.10"/>
    </reaction>
</comment>
<dbReference type="GO" id="GO:0008766">
    <property type="term" value="F:UDP-N-acetylmuramoylalanyl-D-glutamyl-2,6-diaminopimelate-D-alanyl-D-alanine ligase activity"/>
    <property type="evidence" value="ECO:0007669"/>
    <property type="project" value="RHEA"/>
</dbReference>
<evidence type="ECO:0000256" key="7">
    <source>
        <dbReference type="ARBA" id="ARBA00022984"/>
    </source>
</evidence>
<dbReference type="InterPro" id="IPR013221">
    <property type="entry name" value="Mur_ligase_cen"/>
</dbReference>